<dbReference type="CDD" id="cd01562">
    <property type="entry name" value="Thr-dehyd"/>
    <property type="match status" value="1"/>
</dbReference>
<comment type="caution">
    <text evidence="6">The sequence shown here is derived from an EMBL/GenBank/DDBJ whole genome shotgun (WGS) entry which is preliminary data.</text>
</comment>
<sequence length="340" mass="35716">MKRRERAEPESRSSWEGGAIKAIDPPRPEEILAARERIAGSAVRTPLVPLNVPEAPGGIYLKLESLQPIGSFKLRGAANAMRLADPAALRNGVYTASAGNMAQGVAWSARAMGVPCTAIVPDRAPQTKLEAIERLGATVVKVPFETWWRVIEEHRYPGMRGVFVHPVSDPAVIAGNGTIGLEILEDLPDTDSILVPYGGGGLLSGVAAAVLAKRPTVRTYACEVETAAPLAASLAAGTPVTIEHRASFVDGIGGRSVLPEMWPMVRGFVEGSIVVTLEEVASAIRILAERNRVIAEGAGAAPVAAALRGDAEGRKIVCVVSGGNIDLTKLARILAGEIPR</sequence>
<dbReference type="SUPFAM" id="SSF53686">
    <property type="entry name" value="Tryptophan synthase beta subunit-like PLP-dependent enzymes"/>
    <property type="match status" value="1"/>
</dbReference>
<keyword evidence="3" id="KW-0456">Lyase</keyword>
<dbReference type="GO" id="GO:0003941">
    <property type="term" value="F:L-serine ammonia-lyase activity"/>
    <property type="evidence" value="ECO:0007669"/>
    <property type="project" value="TreeGrafter"/>
</dbReference>
<reference evidence="6 7" key="1">
    <citation type="journal article" date="2019" name="Nat. Microbiol.">
        <title>Mediterranean grassland soil C-N compound turnover is dependent on rainfall and depth, and is mediated by genomically divergent microorganisms.</title>
        <authorList>
            <person name="Diamond S."/>
            <person name="Andeer P.F."/>
            <person name="Li Z."/>
            <person name="Crits-Christoph A."/>
            <person name="Burstein D."/>
            <person name="Anantharaman K."/>
            <person name="Lane K.R."/>
            <person name="Thomas B.C."/>
            <person name="Pan C."/>
            <person name="Northen T.R."/>
            <person name="Banfield J.F."/>
        </authorList>
    </citation>
    <scope>NUCLEOTIDE SEQUENCE [LARGE SCALE GENOMIC DNA]</scope>
    <source>
        <strain evidence="6">WS_6</strain>
    </source>
</reference>
<evidence type="ECO:0000256" key="2">
    <source>
        <dbReference type="ARBA" id="ARBA00022898"/>
    </source>
</evidence>
<dbReference type="AlphaFoldDB" id="A0A538T727"/>
<dbReference type="GO" id="GO:0004794">
    <property type="term" value="F:threonine deaminase activity"/>
    <property type="evidence" value="ECO:0007669"/>
    <property type="project" value="TreeGrafter"/>
</dbReference>
<evidence type="ECO:0000313" key="7">
    <source>
        <dbReference type="Proteomes" id="UP000316852"/>
    </source>
</evidence>
<accession>A0A538T727</accession>
<dbReference type="Proteomes" id="UP000316852">
    <property type="component" value="Unassembled WGS sequence"/>
</dbReference>
<dbReference type="PANTHER" id="PTHR48078:SF6">
    <property type="entry name" value="L-THREONINE DEHYDRATASE CATABOLIC TDCB"/>
    <property type="match status" value="1"/>
</dbReference>
<feature type="domain" description="Tryptophan synthase beta chain-like PALP" evidence="5">
    <location>
        <begin position="43"/>
        <end position="322"/>
    </location>
</feature>
<evidence type="ECO:0000256" key="3">
    <source>
        <dbReference type="ARBA" id="ARBA00023239"/>
    </source>
</evidence>
<feature type="region of interest" description="Disordered" evidence="4">
    <location>
        <begin position="1"/>
        <end position="23"/>
    </location>
</feature>
<keyword evidence="2" id="KW-0663">Pyridoxal phosphate</keyword>
<comment type="cofactor">
    <cofactor evidence="1">
        <name>pyridoxal 5'-phosphate</name>
        <dbReference type="ChEBI" id="CHEBI:597326"/>
    </cofactor>
</comment>
<evidence type="ECO:0000313" key="6">
    <source>
        <dbReference type="EMBL" id="TMQ59426.1"/>
    </source>
</evidence>
<dbReference type="InterPro" id="IPR050147">
    <property type="entry name" value="Ser/Thr_Dehydratase"/>
</dbReference>
<proteinExistence type="predicted"/>
<organism evidence="6 7">
    <name type="scientific">Eiseniibacteriota bacterium</name>
    <dbReference type="NCBI Taxonomy" id="2212470"/>
    <lineage>
        <taxon>Bacteria</taxon>
        <taxon>Candidatus Eiseniibacteriota</taxon>
    </lineage>
</organism>
<dbReference type="Pfam" id="PF00291">
    <property type="entry name" value="PALP"/>
    <property type="match status" value="1"/>
</dbReference>
<dbReference type="InterPro" id="IPR001926">
    <property type="entry name" value="TrpB-like_PALP"/>
</dbReference>
<dbReference type="GO" id="GO:0006565">
    <property type="term" value="P:L-serine catabolic process"/>
    <property type="evidence" value="ECO:0007669"/>
    <property type="project" value="TreeGrafter"/>
</dbReference>
<name>A0A538T727_UNCEI</name>
<gene>
    <name evidence="6" type="ORF">E6K76_05000</name>
</gene>
<evidence type="ECO:0000256" key="1">
    <source>
        <dbReference type="ARBA" id="ARBA00001933"/>
    </source>
</evidence>
<dbReference type="Gene3D" id="3.40.50.1100">
    <property type="match status" value="2"/>
</dbReference>
<feature type="compositionally biased region" description="Basic and acidic residues" evidence="4">
    <location>
        <begin position="1"/>
        <end position="13"/>
    </location>
</feature>
<evidence type="ECO:0000256" key="4">
    <source>
        <dbReference type="SAM" id="MobiDB-lite"/>
    </source>
</evidence>
<dbReference type="GO" id="GO:0006567">
    <property type="term" value="P:L-threonine catabolic process"/>
    <property type="evidence" value="ECO:0007669"/>
    <property type="project" value="TreeGrafter"/>
</dbReference>
<dbReference type="PANTHER" id="PTHR48078">
    <property type="entry name" value="THREONINE DEHYDRATASE, MITOCHONDRIAL-RELATED"/>
    <property type="match status" value="1"/>
</dbReference>
<protein>
    <submittedName>
        <fullName evidence="6">Threonine/serine dehydratase</fullName>
    </submittedName>
</protein>
<dbReference type="GO" id="GO:0009097">
    <property type="term" value="P:isoleucine biosynthetic process"/>
    <property type="evidence" value="ECO:0007669"/>
    <property type="project" value="TreeGrafter"/>
</dbReference>
<evidence type="ECO:0000259" key="5">
    <source>
        <dbReference type="Pfam" id="PF00291"/>
    </source>
</evidence>
<dbReference type="EMBL" id="VBOW01000022">
    <property type="protein sequence ID" value="TMQ59426.1"/>
    <property type="molecule type" value="Genomic_DNA"/>
</dbReference>
<dbReference type="InterPro" id="IPR036052">
    <property type="entry name" value="TrpB-like_PALP_sf"/>
</dbReference>